<feature type="domain" description="Disease resistance protein winged helix" evidence="8">
    <location>
        <begin position="407"/>
        <end position="479"/>
    </location>
</feature>
<reference evidence="12" key="1">
    <citation type="submission" date="2016-06" db="EMBL/GenBank/DDBJ databases">
        <title>Parallel loss of symbiosis genes in relatives of nitrogen-fixing non-legume Parasponia.</title>
        <authorList>
            <person name="Van Velzen R."/>
            <person name="Holmer R."/>
            <person name="Bu F."/>
            <person name="Rutten L."/>
            <person name="Van Zeijl A."/>
            <person name="Liu W."/>
            <person name="Santuari L."/>
            <person name="Cao Q."/>
            <person name="Sharma T."/>
            <person name="Shen D."/>
            <person name="Roswanjaya Y."/>
            <person name="Wardhani T."/>
            <person name="Kalhor M.S."/>
            <person name="Jansen J."/>
            <person name="Van den Hoogen J."/>
            <person name="Gungor B."/>
            <person name="Hartog M."/>
            <person name="Hontelez J."/>
            <person name="Verver J."/>
            <person name="Yang W.-C."/>
            <person name="Schijlen E."/>
            <person name="Repin R."/>
            <person name="Schilthuizen M."/>
            <person name="Schranz E."/>
            <person name="Heidstra R."/>
            <person name="Miyata K."/>
            <person name="Fedorova E."/>
            <person name="Kohlen W."/>
            <person name="Bisseling T."/>
            <person name="Smit S."/>
            <person name="Geurts R."/>
        </authorList>
    </citation>
    <scope>NUCLEOTIDE SEQUENCE [LARGE SCALE GENOMIC DNA]</scope>
    <source>
        <strain evidence="12">cv. RG33-2</strain>
    </source>
</reference>
<dbReference type="PANTHER" id="PTHR36766:SF59">
    <property type="entry name" value="DISEASE RESISTANCE PROTEIN RGA2-LIKE"/>
    <property type="match status" value="1"/>
</dbReference>
<dbReference type="InterPro" id="IPR002182">
    <property type="entry name" value="NB-ARC"/>
</dbReference>
<evidence type="ECO:0000256" key="4">
    <source>
        <dbReference type="ARBA" id="ARBA00022821"/>
    </source>
</evidence>
<gene>
    <name evidence="11" type="ORF">TorRG33x02_104570</name>
</gene>
<keyword evidence="3" id="KW-0547">Nucleotide-binding</keyword>
<keyword evidence="2" id="KW-0677">Repeat</keyword>
<dbReference type="InterPro" id="IPR056789">
    <property type="entry name" value="LRR_R13L1-DRL21"/>
</dbReference>
<keyword evidence="4" id="KW-0611">Plant defense</keyword>
<evidence type="ECO:0000256" key="3">
    <source>
        <dbReference type="ARBA" id="ARBA00022741"/>
    </source>
</evidence>
<dbReference type="FunFam" id="1.10.10.10:FF:000322">
    <property type="entry name" value="Probable disease resistance protein At1g63360"/>
    <property type="match status" value="1"/>
</dbReference>
<dbReference type="Pfam" id="PF23598">
    <property type="entry name" value="LRR_14"/>
    <property type="match status" value="1"/>
</dbReference>
<evidence type="ECO:0000313" key="12">
    <source>
        <dbReference type="Proteomes" id="UP000237000"/>
    </source>
</evidence>
<dbReference type="GO" id="GO:0043531">
    <property type="term" value="F:ADP binding"/>
    <property type="evidence" value="ECO:0007669"/>
    <property type="project" value="InterPro"/>
</dbReference>
<dbReference type="EMBL" id="JXTC01000056">
    <property type="protein sequence ID" value="PON93754.1"/>
    <property type="molecule type" value="Genomic_DNA"/>
</dbReference>
<dbReference type="InterPro" id="IPR032675">
    <property type="entry name" value="LRR_dom_sf"/>
</dbReference>
<evidence type="ECO:0000259" key="8">
    <source>
        <dbReference type="Pfam" id="PF23559"/>
    </source>
</evidence>
<sequence>MADIVLPPILQVFLEKLASPMLETLGNRWDMQDNVQKLQSNLSMVQAILEDAEEQQVTNMAVRIWLSKLNDIAHDVEDLLMDLAIHGARITDVGCADKAKKMLCELDMIVDEGLHLNLRERISTVRREWDRRETSYFVVESEVYGREEDKEKIKELLLSCDATEKGCVSCIPIVGMGGLGKTTLAQLAYNDLKVTQYFDVKLWVFVSDHFDAKDIMMGLIQGITKDKCEYSNMNVLHSEIWCLLHNKRYLIVLDDVWTEDQDDWDKLRPIFRGGTDGSKILITTRSAKVALMMDCPTFPYYLEGLSEDACWSLFKKRAFRPREEESNKSLLPIGLEIVRKCGGVALAAKTLGSLMRFKREEREWLCVQESDIWHLDEYGSTGILPALRLSYSRLPPHLKRCFSFCAIFPRGYEIKKEKLILMWMAEGLIQINKGNKSPEDIGNDYFIDLLWMSFFQEMKQCDDGVVTRYKLHDVIYDLAQSIVGPDFAILDRGFPAASNFSRIRHSSVVCDFKSSLIPEELYKATRLRTLLLFSGGNFGEAPLELYSNFKYLLVLNLSGCGLTSLNRAIDHLACLRYLDLSHTLIKRLPKTIEYLSCLQTLNLFNCYNLETLPNLLEMKSLRHVNNDGCEALTNTLWNPFGNLLDSRSMALFIEMLSTFRNELQTLPLLVVGGPPDIMFLGRLKQLRGSLKITHLENVCAEDAKDVNLIENKGIESLGLYWGSDEFCPNINPEKEYDVIGFRKRNEIHSVGSSQGLEVDASMGERLLGKLQPHQNLKRLLIKGYPGIRFPPWRILHLKTVDLVDCRRSKRLLCTLANLQFLTSLSFRAMHSVTHISQEFYGKVRKPFPVLEELVLIDFPILKEWPSPEGRVAFPSLRKLTVSACPQLTVMPLFLSIQHLELRDCNAVVVHSFQNLTSLRSLVIEKVKDLLCFSGTFPANNSLLASLEIKSCPRLRHLPSELGNLAALKSLTIRWCEELSSLPPGLQNLNALESLEIGDCHSLMSLPDNDHDQTPGLSNLRTLSVENCNSLASISIGFQYLSSLENLTIMYCPSLVNLPQGVECLASLRSLTILSCPQLVSLPEELQNLMVLHSLEIRSCSSLEALPDWIEKLVSLRSLAISDCHGIRFLPEGLECLNALQHLSIQDCPQLVERCRKQNGEDWPKIAHVPHKHIGLSEQRRPSEASCSSWSN</sequence>
<evidence type="ECO:0000313" key="11">
    <source>
        <dbReference type="EMBL" id="PON93754.1"/>
    </source>
</evidence>
<keyword evidence="12" id="KW-1185">Reference proteome</keyword>
<dbReference type="GO" id="GO:0006952">
    <property type="term" value="P:defense response"/>
    <property type="evidence" value="ECO:0007669"/>
    <property type="project" value="UniProtKB-KW"/>
</dbReference>
<dbReference type="AlphaFoldDB" id="A0A2P5F7I0"/>
<comment type="caution">
    <text evidence="11">The sequence shown here is derived from an EMBL/GenBank/DDBJ whole genome shotgun (WGS) entry which is preliminary data.</text>
</comment>
<dbReference type="SUPFAM" id="SSF52047">
    <property type="entry name" value="RNI-like"/>
    <property type="match status" value="1"/>
</dbReference>
<dbReference type="InterPro" id="IPR036388">
    <property type="entry name" value="WH-like_DNA-bd_sf"/>
</dbReference>
<name>A0A2P5F7I0_TREOI</name>
<dbReference type="Gene3D" id="3.40.50.300">
    <property type="entry name" value="P-loop containing nucleotide triphosphate hydrolases"/>
    <property type="match status" value="1"/>
</dbReference>
<evidence type="ECO:0000259" key="10">
    <source>
        <dbReference type="Pfam" id="PF25019"/>
    </source>
</evidence>
<organism evidence="11 12">
    <name type="scientific">Trema orientale</name>
    <name type="common">Charcoal tree</name>
    <name type="synonym">Celtis orientalis</name>
    <dbReference type="NCBI Taxonomy" id="63057"/>
    <lineage>
        <taxon>Eukaryota</taxon>
        <taxon>Viridiplantae</taxon>
        <taxon>Streptophyta</taxon>
        <taxon>Embryophyta</taxon>
        <taxon>Tracheophyta</taxon>
        <taxon>Spermatophyta</taxon>
        <taxon>Magnoliopsida</taxon>
        <taxon>eudicotyledons</taxon>
        <taxon>Gunneridae</taxon>
        <taxon>Pentapetalae</taxon>
        <taxon>rosids</taxon>
        <taxon>fabids</taxon>
        <taxon>Rosales</taxon>
        <taxon>Cannabaceae</taxon>
        <taxon>Trema</taxon>
    </lineage>
</organism>
<feature type="domain" description="R13L1/DRL21-like LRR repeat region" evidence="10">
    <location>
        <begin position="680"/>
        <end position="829"/>
    </location>
</feature>
<dbReference type="Pfam" id="PF23559">
    <property type="entry name" value="WHD_DRP"/>
    <property type="match status" value="1"/>
</dbReference>
<dbReference type="Proteomes" id="UP000237000">
    <property type="component" value="Unassembled WGS sequence"/>
</dbReference>
<dbReference type="Gene3D" id="1.20.5.4130">
    <property type="match status" value="1"/>
</dbReference>
<dbReference type="InterPro" id="IPR042197">
    <property type="entry name" value="Apaf_helical"/>
</dbReference>
<dbReference type="InterPro" id="IPR041118">
    <property type="entry name" value="Rx_N"/>
</dbReference>
<dbReference type="PANTHER" id="PTHR36766">
    <property type="entry name" value="PLANT BROAD-SPECTRUM MILDEW RESISTANCE PROTEIN RPW8"/>
    <property type="match status" value="1"/>
</dbReference>
<dbReference type="FunFam" id="3.40.50.300:FF:001091">
    <property type="entry name" value="Probable disease resistance protein At1g61300"/>
    <property type="match status" value="1"/>
</dbReference>
<feature type="domain" description="Disease resistance R13L4/SHOC-2-like LRR" evidence="9">
    <location>
        <begin position="545"/>
        <end position="631"/>
    </location>
</feature>
<dbReference type="InterPro" id="IPR058922">
    <property type="entry name" value="WHD_DRP"/>
</dbReference>
<dbReference type="Gene3D" id="1.10.10.10">
    <property type="entry name" value="Winged helix-like DNA-binding domain superfamily/Winged helix DNA-binding domain"/>
    <property type="match status" value="1"/>
</dbReference>
<feature type="domain" description="NB-ARC" evidence="6">
    <location>
        <begin position="147"/>
        <end position="321"/>
    </location>
</feature>
<dbReference type="GO" id="GO:0051707">
    <property type="term" value="P:response to other organism"/>
    <property type="evidence" value="ECO:0007669"/>
    <property type="project" value="UniProtKB-ARBA"/>
</dbReference>
<dbReference type="SUPFAM" id="SSF52540">
    <property type="entry name" value="P-loop containing nucleoside triphosphate hydrolases"/>
    <property type="match status" value="1"/>
</dbReference>
<evidence type="ECO:0000256" key="2">
    <source>
        <dbReference type="ARBA" id="ARBA00022737"/>
    </source>
</evidence>
<dbReference type="SUPFAM" id="SSF52058">
    <property type="entry name" value="L domain-like"/>
    <property type="match status" value="1"/>
</dbReference>
<dbReference type="Pfam" id="PF18052">
    <property type="entry name" value="Rx_N"/>
    <property type="match status" value="1"/>
</dbReference>
<dbReference type="Gene3D" id="1.10.8.430">
    <property type="entry name" value="Helical domain of apoptotic protease-activating factors"/>
    <property type="match status" value="1"/>
</dbReference>
<feature type="domain" description="Disease resistance N-terminal" evidence="7">
    <location>
        <begin position="10"/>
        <end position="89"/>
    </location>
</feature>
<evidence type="ECO:0000256" key="1">
    <source>
        <dbReference type="ARBA" id="ARBA00022614"/>
    </source>
</evidence>
<dbReference type="Pfam" id="PF00931">
    <property type="entry name" value="NB-ARC"/>
    <property type="match status" value="1"/>
</dbReference>
<evidence type="ECO:0000259" key="7">
    <source>
        <dbReference type="Pfam" id="PF18052"/>
    </source>
</evidence>
<dbReference type="InterPro" id="IPR027417">
    <property type="entry name" value="P-loop_NTPase"/>
</dbReference>
<keyword evidence="1" id="KW-0433">Leucine-rich repeat</keyword>
<dbReference type="Gene3D" id="3.80.10.10">
    <property type="entry name" value="Ribonuclease Inhibitor"/>
    <property type="match status" value="4"/>
</dbReference>
<proteinExistence type="predicted"/>
<evidence type="ECO:0000259" key="6">
    <source>
        <dbReference type="Pfam" id="PF00931"/>
    </source>
</evidence>
<accession>A0A2P5F7I0</accession>
<keyword evidence="5" id="KW-0067">ATP-binding</keyword>
<evidence type="ECO:0000259" key="9">
    <source>
        <dbReference type="Pfam" id="PF23598"/>
    </source>
</evidence>
<evidence type="ECO:0000256" key="5">
    <source>
        <dbReference type="ARBA" id="ARBA00022840"/>
    </source>
</evidence>
<dbReference type="OrthoDB" id="1935327at2759"/>
<dbReference type="GO" id="GO:0005524">
    <property type="term" value="F:ATP binding"/>
    <property type="evidence" value="ECO:0007669"/>
    <property type="project" value="UniProtKB-KW"/>
</dbReference>
<protein>
    <submittedName>
        <fullName evidence="11">NB-ARC domain, LRR domain containing protein</fullName>
    </submittedName>
</protein>
<dbReference type="Pfam" id="PF25019">
    <property type="entry name" value="LRR_R13L1-DRL21"/>
    <property type="match status" value="1"/>
</dbReference>
<dbReference type="PRINTS" id="PR00364">
    <property type="entry name" value="DISEASERSIST"/>
</dbReference>
<dbReference type="STRING" id="63057.A0A2P5F7I0"/>
<dbReference type="InParanoid" id="A0A2P5F7I0"/>
<dbReference type="InterPro" id="IPR055414">
    <property type="entry name" value="LRR_R13L4/SHOC2-like"/>
</dbReference>